<proteinExistence type="predicted"/>
<protein>
    <submittedName>
        <fullName evidence="1">Uncharacterized protein</fullName>
    </submittedName>
</protein>
<comment type="caution">
    <text evidence="1">The sequence shown here is derived from an EMBL/GenBank/DDBJ whole genome shotgun (WGS) entry which is preliminary data.</text>
</comment>
<reference evidence="1 2" key="1">
    <citation type="submission" date="2021-01" db="EMBL/GenBank/DDBJ databases">
        <title>Adiantum capillus-veneris genome.</title>
        <authorList>
            <person name="Fang Y."/>
            <person name="Liao Q."/>
        </authorList>
    </citation>
    <scope>NUCLEOTIDE SEQUENCE [LARGE SCALE GENOMIC DNA]</scope>
    <source>
        <strain evidence="1">H3</strain>
        <tissue evidence="1">Leaf</tissue>
    </source>
</reference>
<dbReference type="Proteomes" id="UP000886520">
    <property type="component" value="Chromosome 5"/>
</dbReference>
<name>A0A9D4V6T1_ADICA</name>
<dbReference type="AlphaFoldDB" id="A0A9D4V6T1"/>
<keyword evidence="2" id="KW-1185">Reference proteome</keyword>
<evidence type="ECO:0000313" key="2">
    <source>
        <dbReference type="Proteomes" id="UP000886520"/>
    </source>
</evidence>
<organism evidence="1 2">
    <name type="scientific">Adiantum capillus-veneris</name>
    <name type="common">Maidenhair fern</name>
    <dbReference type="NCBI Taxonomy" id="13818"/>
    <lineage>
        <taxon>Eukaryota</taxon>
        <taxon>Viridiplantae</taxon>
        <taxon>Streptophyta</taxon>
        <taxon>Embryophyta</taxon>
        <taxon>Tracheophyta</taxon>
        <taxon>Polypodiopsida</taxon>
        <taxon>Polypodiidae</taxon>
        <taxon>Polypodiales</taxon>
        <taxon>Pteridineae</taxon>
        <taxon>Pteridaceae</taxon>
        <taxon>Vittarioideae</taxon>
        <taxon>Adiantum</taxon>
    </lineage>
</organism>
<evidence type="ECO:0000313" key="1">
    <source>
        <dbReference type="EMBL" id="KAI5079992.1"/>
    </source>
</evidence>
<sequence>MNLQSFFSSLVLCGRPRAVGASLMGDGESGFEATHSSSAYSDRACVVNSFSNREMQANPNQLLQLW</sequence>
<accession>A0A9D4V6T1</accession>
<gene>
    <name evidence="1" type="ORF">GOP47_0005471</name>
</gene>
<dbReference type="EMBL" id="JABFUD020000005">
    <property type="protein sequence ID" value="KAI5079992.1"/>
    <property type="molecule type" value="Genomic_DNA"/>
</dbReference>